<keyword evidence="1" id="KW-0812">Transmembrane</keyword>
<dbReference type="Proteomes" id="UP000199207">
    <property type="component" value="Unassembled WGS sequence"/>
</dbReference>
<evidence type="ECO:0000313" key="2">
    <source>
        <dbReference type="EMBL" id="SFD07414.1"/>
    </source>
</evidence>
<dbReference type="InterPro" id="IPR033458">
    <property type="entry name" value="DUF5134"/>
</dbReference>
<keyword evidence="1" id="KW-0472">Membrane</keyword>
<proteinExistence type="predicted"/>
<dbReference type="Pfam" id="PF17197">
    <property type="entry name" value="DUF5134"/>
    <property type="match status" value="1"/>
</dbReference>
<evidence type="ECO:0008006" key="4">
    <source>
        <dbReference type="Google" id="ProtNLM"/>
    </source>
</evidence>
<keyword evidence="3" id="KW-1185">Reference proteome</keyword>
<protein>
    <recommendedName>
        <fullName evidence="4">DUF5134 domain-containing protein</fullName>
    </recommendedName>
</protein>
<gene>
    <name evidence="2" type="ORF">SAMN05421773_109100</name>
</gene>
<reference evidence="2 3" key="1">
    <citation type="submission" date="2016-10" db="EMBL/GenBank/DDBJ databases">
        <authorList>
            <person name="de Groot N.N."/>
        </authorList>
    </citation>
    <scope>NUCLEOTIDE SEQUENCE [LARGE SCALE GENOMIC DNA]</scope>
    <source>
        <strain evidence="2 3">CGMCC 4.5739</strain>
    </source>
</reference>
<feature type="transmembrane region" description="Helical" evidence="1">
    <location>
        <begin position="6"/>
        <end position="24"/>
    </location>
</feature>
<name>A0A1I1PBY6_9ACTN</name>
<dbReference type="RefSeq" id="WP_093839732.1">
    <property type="nucleotide sequence ID" value="NZ_FOLM01000009.1"/>
</dbReference>
<dbReference type="EMBL" id="FOLM01000009">
    <property type="protein sequence ID" value="SFD07414.1"/>
    <property type="molecule type" value="Genomic_DNA"/>
</dbReference>
<dbReference type="AlphaFoldDB" id="A0A1I1PBY6"/>
<evidence type="ECO:0000256" key="1">
    <source>
        <dbReference type="SAM" id="Phobius"/>
    </source>
</evidence>
<organism evidence="2 3">
    <name type="scientific">Streptomyces aidingensis</name>
    <dbReference type="NCBI Taxonomy" id="910347"/>
    <lineage>
        <taxon>Bacteria</taxon>
        <taxon>Bacillati</taxon>
        <taxon>Actinomycetota</taxon>
        <taxon>Actinomycetes</taxon>
        <taxon>Kitasatosporales</taxon>
        <taxon>Streptomycetaceae</taxon>
        <taxon>Streptomyces</taxon>
    </lineage>
</organism>
<feature type="transmembrane region" description="Helical" evidence="1">
    <location>
        <begin position="61"/>
        <end position="78"/>
    </location>
</feature>
<keyword evidence="1" id="KW-1133">Transmembrane helix</keyword>
<accession>A0A1I1PBY6</accession>
<evidence type="ECO:0000313" key="3">
    <source>
        <dbReference type="Proteomes" id="UP000199207"/>
    </source>
</evidence>
<feature type="transmembrane region" description="Helical" evidence="1">
    <location>
        <begin position="36"/>
        <end position="55"/>
    </location>
</feature>
<feature type="transmembrane region" description="Helical" evidence="1">
    <location>
        <begin position="118"/>
        <end position="137"/>
    </location>
</feature>
<sequence length="177" mass="17789">MHGPEPLGWLMAGLCALVGGYCLFAMGRGAPRRRPVAGLQALMGLGMAAMAVPAGDAAPPPAVFAVLFTAAALWAAALRRAGARHRAHHGLEAAAMVYMSLAMPAAGGHQHGTGAGGVPLLTVLLLAYFAGYALAGARHLLPAPAAGGPPPARDSPEVGAACRLALALVMFTMLLTL</sequence>
<dbReference type="STRING" id="910347.SAMN05421773_109100"/>